<sequence length="400" mass="44425">MADPWRAFSTRLFDQNLFAVKLGLQNMRLALDLEGSPDKAQAAIVVGGTNGKGSVSALLSNILEAHGLKCGLYTSPHLIEVRERFRINGAPVSREQTMRVGKQLLQKYGRPDATPCLTFFELTTLMAAKIFEEEKVDVAIWEVGLGGRLDAVNTIEPALTVITTIGLDHQEYLGNTIPLISLEKAALARKGIPTLIGRQDHEDARQTLLEAIPDAIEVPWVEDEADFRQRHISTATLAAQTYLGDRFDAEKAQSAVLRTRWRGRLESLEINGATWLIDGAHNIDGARHFAAFMRHYEPDTFLIGAMKDKDLEGVFGWLKRPPFESIPIVSATLKTQRSAQSDQIRSTLDRAIHFESLEEALEEIRENGFGKIAAFGSLYLVGELLMELGLSSEDLTTWKD</sequence>
<feature type="domain" description="Mur ligase central" evidence="11">
    <location>
        <begin position="46"/>
        <end position="176"/>
    </location>
</feature>
<dbReference type="GO" id="GO:0046872">
    <property type="term" value="F:metal ion binding"/>
    <property type="evidence" value="ECO:0007669"/>
    <property type="project" value="UniProtKB-KW"/>
</dbReference>
<dbReference type="PROSITE" id="PS01011">
    <property type="entry name" value="FOLYLPOLYGLU_SYNT_1"/>
    <property type="match status" value="1"/>
</dbReference>
<dbReference type="OrthoDB" id="9809356at2"/>
<dbReference type="GO" id="GO:0004326">
    <property type="term" value="F:tetrahydrofolylpolyglutamate synthase activity"/>
    <property type="evidence" value="ECO:0007669"/>
    <property type="project" value="UniProtKB-EC"/>
</dbReference>
<dbReference type="InterPro" id="IPR036565">
    <property type="entry name" value="Mur-like_cat_sf"/>
</dbReference>
<protein>
    <recommendedName>
        <fullName evidence="2">tetrahydrofolate synthase</fullName>
        <ecNumber evidence="2">6.3.2.17</ecNumber>
    </recommendedName>
    <alternativeName>
        <fullName evidence="8">Tetrahydrofolylpolyglutamate synthase</fullName>
    </alternativeName>
</protein>
<dbReference type="EMBL" id="CP042467">
    <property type="protein sequence ID" value="QED26092.1"/>
    <property type="molecule type" value="Genomic_DNA"/>
</dbReference>
<dbReference type="GO" id="GO:0008841">
    <property type="term" value="F:dihydrofolate synthase activity"/>
    <property type="evidence" value="ECO:0007669"/>
    <property type="project" value="TreeGrafter"/>
</dbReference>
<dbReference type="GO" id="GO:0005829">
    <property type="term" value="C:cytosol"/>
    <property type="evidence" value="ECO:0007669"/>
    <property type="project" value="TreeGrafter"/>
</dbReference>
<dbReference type="InterPro" id="IPR004101">
    <property type="entry name" value="Mur_ligase_C"/>
</dbReference>
<dbReference type="Pfam" id="PF08245">
    <property type="entry name" value="Mur_ligase_M"/>
    <property type="match status" value="1"/>
</dbReference>
<evidence type="ECO:0000256" key="9">
    <source>
        <dbReference type="ARBA" id="ARBA00047493"/>
    </source>
</evidence>
<evidence type="ECO:0000256" key="3">
    <source>
        <dbReference type="ARBA" id="ARBA00022598"/>
    </source>
</evidence>
<evidence type="ECO:0000259" key="10">
    <source>
        <dbReference type="Pfam" id="PF02875"/>
    </source>
</evidence>
<name>A0A5B8XJW6_9DELT</name>
<dbReference type="SUPFAM" id="SSF53244">
    <property type="entry name" value="MurD-like peptide ligases, peptide-binding domain"/>
    <property type="match status" value="1"/>
</dbReference>
<dbReference type="PIRSF" id="PIRSF001563">
    <property type="entry name" value="Folylpolyglu_synth"/>
    <property type="match status" value="1"/>
</dbReference>
<dbReference type="InterPro" id="IPR001645">
    <property type="entry name" value="Folylpolyglutamate_synth"/>
</dbReference>
<reference evidence="12 13" key="1">
    <citation type="submission" date="2019-08" db="EMBL/GenBank/DDBJ databases">
        <authorList>
            <person name="Liang Q."/>
        </authorList>
    </citation>
    <scope>NUCLEOTIDE SEQUENCE [LARGE SCALE GENOMIC DNA]</scope>
    <source>
        <strain evidence="12 13">V1718</strain>
    </source>
</reference>
<dbReference type="InterPro" id="IPR036615">
    <property type="entry name" value="Mur_ligase_C_dom_sf"/>
</dbReference>
<comment type="similarity">
    <text evidence="1">Belongs to the folylpolyglutamate synthase family.</text>
</comment>
<dbReference type="Proteomes" id="UP000321595">
    <property type="component" value="Chromosome"/>
</dbReference>
<keyword evidence="7" id="KW-0460">Magnesium</keyword>
<dbReference type="RefSeq" id="WP_146957234.1">
    <property type="nucleotide sequence ID" value="NZ_CP042467.1"/>
</dbReference>
<keyword evidence="5" id="KW-0547">Nucleotide-binding</keyword>
<evidence type="ECO:0000256" key="2">
    <source>
        <dbReference type="ARBA" id="ARBA00013025"/>
    </source>
</evidence>
<dbReference type="PANTHER" id="PTHR11136:SF0">
    <property type="entry name" value="DIHYDROFOLATE SYNTHETASE-RELATED"/>
    <property type="match status" value="1"/>
</dbReference>
<gene>
    <name evidence="12" type="ORF">FRD01_02210</name>
</gene>
<dbReference type="SUPFAM" id="SSF53623">
    <property type="entry name" value="MurD-like peptide ligases, catalytic domain"/>
    <property type="match status" value="1"/>
</dbReference>
<evidence type="ECO:0000259" key="11">
    <source>
        <dbReference type="Pfam" id="PF08245"/>
    </source>
</evidence>
<evidence type="ECO:0000313" key="12">
    <source>
        <dbReference type="EMBL" id="QED26092.1"/>
    </source>
</evidence>
<evidence type="ECO:0000256" key="8">
    <source>
        <dbReference type="ARBA" id="ARBA00030592"/>
    </source>
</evidence>
<evidence type="ECO:0000256" key="4">
    <source>
        <dbReference type="ARBA" id="ARBA00022723"/>
    </source>
</evidence>
<dbReference type="Pfam" id="PF02875">
    <property type="entry name" value="Mur_ligase_C"/>
    <property type="match status" value="1"/>
</dbReference>
<dbReference type="InterPro" id="IPR013221">
    <property type="entry name" value="Mur_ligase_cen"/>
</dbReference>
<dbReference type="PANTHER" id="PTHR11136">
    <property type="entry name" value="FOLYLPOLYGLUTAMATE SYNTHASE-RELATED"/>
    <property type="match status" value="1"/>
</dbReference>
<comment type="catalytic activity">
    <reaction evidence="9">
        <text>(6S)-5,6,7,8-tetrahydrofolyl-(gamma-L-Glu)(n) + L-glutamate + ATP = (6S)-5,6,7,8-tetrahydrofolyl-(gamma-L-Glu)(n+1) + ADP + phosphate + H(+)</text>
        <dbReference type="Rhea" id="RHEA:10580"/>
        <dbReference type="Rhea" id="RHEA-COMP:14738"/>
        <dbReference type="Rhea" id="RHEA-COMP:14740"/>
        <dbReference type="ChEBI" id="CHEBI:15378"/>
        <dbReference type="ChEBI" id="CHEBI:29985"/>
        <dbReference type="ChEBI" id="CHEBI:30616"/>
        <dbReference type="ChEBI" id="CHEBI:43474"/>
        <dbReference type="ChEBI" id="CHEBI:141005"/>
        <dbReference type="ChEBI" id="CHEBI:456216"/>
        <dbReference type="EC" id="6.3.2.17"/>
    </reaction>
</comment>
<evidence type="ECO:0000256" key="5">
    <source>
        <dbReference type="ARBA" id="ARBA00022741"/>
    </source>
</evidence>
<evidence type="ECO:0000313" key="13">
    <source>
        <dbReference type="Proteomes" id="UP000321595"/>
    </source>
</evidence>
<organism evidence="12 13">
    <name type="scientific">Microvenator marinus</name>
    <dbReference type="NCBI Taxonomy" id="2600177"/>
    <lineage>
        <taxon>Bacteria</taxon>
        <taxon>Deltaproteobacteria</taxon>
        <taxon>Bradymonadales</taxon>
        <taxon>Microvenatoraceae</taxon>
        <taxon>Microvenator</taxon>
    </lineage>
</organism>
<dbReference type="GO" id="GO:0005524">
    <property type="term" value="F:ATP binding"/>
    <property type="evidence" value="ECO:0007669"/>
    <property type="project" value="UniProtKB-KW"/>
</dbReference>
<evidence type="ECO:0000256" key="7">
    <source>
        <dbReference type="ARBA" id="ARBA00022842"/>
    </source>
</evidence>
<keyword evidence="3" id="KW-0436">Ligase</keyword>
<proteinExistence type="inferred from homology"/>
<dbReference type="KEGG" id="bbae:FRD01_02210"/>
<dbReference type="EC" id="6.3.2.17" evidence="2"/>
<feature type="domain" description="Mur ligase C-terminal" evidence="10">
    <location>
        <begin position="263"/>
        <end position="364"/>
    </location>
</feature>
<keyword evidence="6" id="KW-0067">ATP-binding</keyword>
<dbReference type="Gene3D" id="3.40.1190.10">
    <property type="entry name" value="Mur-like, catalytic domain"/>
    <property type="match status" value="1"/>
</dbReference>
<keyword evidence="13" id="KW-1185">Reference proteome</keyword>
<keyword evidence="4" id="KW-0479">Metal-binding</keyword>
<dbReference type="InterPro" id="IPR018109">
    <property type="entry name" value="Folylpolyglutamate_synth_CS"/>
</dbReference>
<dbReference type="AlphaFoldDB" id="A0A5B8XJW6"/>
<evidence type="ECO:0000256" key="1">
    <source>
        <dbReference type="ARBA" id="ARBA00008276"/>
    </source>
</evidence>
<dbReference type="GO" id="GO:0046654">
    <property type="term" value="P:tetrahydrofolate biosynthetic process"/>
    <property type="evidence" value="ECO:0007669"/>
    <property type="project" value="UniProtKB-UniPathway"/>
</dbReference>
<accession>A0A5B8XJW6</accession>
<dbReference type="NCBIfam" id="TIGR01499">
    <property type="entry name" value="folC"/>
    <property type="match status" value="1"/>
</dbReference>
<dbReference type="UniPathway" id="UPA00077">
    <property type="reaction ID" value="UER00157"/>
</dbReference>
<evidence type="ECO:0000256" key="6">
    <source>
        <dbReference type="ARBA" id="ARBA00022840"/>
    </source>
</evidence>